<gene>
    <name evidence="1" type="ORF">ABVQ20_06320</name>
</gene>
<organism evidence="1 2">
    <name type="scientific">Mesorhizobium shangrilense</name>
    <dbReference type="NCBI Taxonomy" id="460060"/>
    <lineage>
        <taxon>Bacteria</taxon>
        <taxon>Pseudomonadati</taxon>
        <taxon>Pseudomonadota</taxon>
        <taxon>Alphaproteobacteria</taxon>
        <taxon>Hyphomicrobiales</taxon>
        <taxon>Phyllobacteriaceae</taxon>
        <taxon>Mesorhizobium</taxon>
    </lineage>
</organism>
<keyword evidence="2" id="KW-1185">Reference proteome</keyword>
<evidence type="ECO:0000313" key="1">
    <source>
        <dbReference type="EMBL" id="MET2826585.1"/>
    </source>
</evidence>
<evidence type="ECO:0000313" key="2">
    <source>
        <dbReference type="Proteomes" id="UP001548832"/>
    </source>
</evidence>
<proteinExistence type="predicted"/>
<accession>A0ABV2D967</accession>
<comment type="caution">
    <text evidence="1">The sequence shown here is derived from an EMBL/GenBank/DDBJ whole genome shotgun (WGS) entry which is preliminary data.</text>
</comment>
<sequence>MAIAAATTVSLVEKAFSAEPDKQFFQTAEGKWVGPGEIIAGKYKGTKFTCTFTGTTPGTKLGMTLDGGCRVGVFTQAMSATIEHKGREGYKGSFMGGAAGSGLDIIGGNVVDAHKVVFTINRNQLRGVMQARIPDDNSMTVTIAVRVDEQLVPVIGMSLKRVDAVEVGSITPN</sequence>
<name>A0ABV2D967_9HYPH</name>
<dbReference type="EMBL" id="JBEWSZ010000001">
    <property type="protein sequence ID" value="MET2826585.1"/>
    <property type="molecule type" value="Genomic_DNA"/>
</dbReference>
<dbReference type="RefSeq" id="WP_354462137.1">
    <property type="nucleotide sequence ID" value="NZ_JBEWSZ010000001.1"/>
</dbReference>
<reference evidence="1 2" key="1">
    <citation type="submission" date="2024-06" db="EMBL/GenBank/DDBJ databases">
        <authorList>
            <person name="Kim D.-U."/>
        </authorList>
    </citation>
    <scope>NUCLEOTIDE SEQUENCE [LARGE SCALE GENOMIC DNA]</scope>
    <source>
        <strain evidence="1 2">KACC15460</strain>
    </source>
</reference>
<dbReference type="Proteomes" id="UP001548832">
    <property type="component" value="Unassembled WGS sequence"/>
</dbReference>
<protein>
    <submittedName>
        <fullName evidence="1">Uncharacterized protein</fullName>
    </submittedName>
</protein>